<keyword evidence="2" id="KW-1185">Reference proteome</keyword>
<proteinExistence type="predicted"/>
<dbReference type="KEGG" id="theu:HPC62_22285"/>
<organism evidence="1 2">
    <name type="scientific">Thermoleptolyngbya sichuanensis A183</name>
    <dbReference type="NCBI Taxonomy" id="2737172"/>
    <lineage>
        <taxon>Bacteria</taxon>
        <taxon>Bacillati</taxon>
        <taxon>Cyanobacteriota</taxon>
        <taxon>Cyanophyceae</taxon>
        <taxon>Oculatellales</taxon>
        <taxon>Oculatellaceae</taxon>
        <taxon>Thermoleptolyngbya</taxon>
        <taxon>Thermoleptolyngbya sichuanensis</taxon>
    </lineage>
</organism>
<dbReference type="Proteomes" id="UP000505210">
    <property type="component" value="Chromosome"/>
</dbReference>
<protein>
    <submittedName>
        <fullName evidence="1">Uncharacterized protein</fullName>
    </submittedName>
</protein>
<gene>
    <name evidence="1" type="ORF">HPC62_22285</name>
</gene>
<reference evidence="1 2" key="1">
    <citation type="submission" date="2020-05" db="EMBL/GenBank/DDBJ databases">
        <title>Complete genome sequence of of a novel Thermoleptolyngbya strain isolated from hot springs of Ganzi, Sichuan China.</title>
        <authorList>
            <person name="Tang J."/>
            <person name="Daroch M."/>
            <person name="Li L."/>
            <person name="Waleron K."/>
            <person name="Waleron M."/>
            <person name="Waleron M."/>
        </authorList>
    </citation>
    <scope>NUCLEOTIDE SEQUENCE [LARGE SCALE GENOMIC DNA]</scope>
    <source>
        <strain evidence="1 2">PKUAC-SCTA183</strain>
    </source>
</reference>
<evidence type="ECO:0000313" key="2">
    <source>
        <dbReference type="Proteomes" id="UP000505210"/>
    </source>
</evidence>
<evidence type="ECO:0000313" key="1">
    <source>
        <dbReference type="EMBL" id="QKD84550.1"/>
    </source>
</evidence>
<accession>A0A6M8BJZ9</accession>
<dbReference type="EMBL" id="CP053661">
    <property type="protein sequence ID" value="QKD84550.1"/>
    <property type="molecule type" value="Genomic_DNA"/>
</dbReference>
<dbReference type="RefSeq" id="WP_172358572.1">
    <property type="nucleotide sequence ID" value="NZ_CP053661.1"/>
</dbReference>
<name>A0A6M8BJZ9_9CYAN</name>
<dbReference type="AlphaFoldDB" id="A0A6M8BJZ9"/>
<sequence length="97" mass="11246">MRARLENNLLFLHCDDVPPYKKTGSQVRNTYFWALKAIAAHAPYARDWEFDPEVWVALQRLLLSFAESGYLGLRETLLEFPPNTPIPDPLRAVSTWE</sequence>